<evidence type="ECO:0000313" key="2">
    <source>
        <dbReference type="Proteomes" id="UP000255169"/>
    </source>
</evidence>
<organism evidence="1 2">
    <name type="scientific">Yersinia ruckeri</name>
    <dbReference type="NCBI Taxonomy" id="29486"/>
    <lineage>
        <taxon>Bacteria</taxon>
        <taxon>Pseudomonadati</taxon>
        <taxon>Pseudomonadota</taxon>
        <taxon>Gammaproteobacteria</taxon>
        <taxon>Enterobacterales</taxon>
        <taxon>Yersiniaceae</taxon>
        <taxon>Yersinia</taxon>
    </lineage>
</organism>
<reference evidence="1 2" key="1">
    <citation type="submission" date="2018-06" db="EMBL/GenBank/DDBJ databases">
        <authorList>
            <consortium name="Pathogen Informatics"/>
            <person name="Doyle S."/>
        </authorList>
    </citation>
    <scope>NUCLEOTIDE SEQUENCE [LARGE SCALE GENOMIC DNA]</scope>
    <source>
        <strain evidence="1 2">NCTC10476</strain>
    </source>
</reference>
<dbReference type="EMBL" id="UHJG01000001">
    <property type="protein sequence ID" value="SUQ00676.1"/>
    <property type="molecule type" value="Genomic_DNA"/>
</dbReference>
<accession>A0A380QQK4</accession>
<proteinExistence type="predicted"/>
<name>A0A380QQK4_YERRU</name>
<dbReference type="Proteomes" id="UP000255169">
    <property type="component" value="Unassembled WGS sequence"/>
</dbReference>
<protein>
    <submittedName>
        <fullName evidence="1">Uncharacterized protein</fullName>
    </submittedName>
</protein>
<sequence>MDLDRDLILISDLRFLQREKFSDGDIIFINYDGHNEALLLALMDVKLRVKEISIVILYHFNKMYTFIEEMVFF</sequence>
<dbReference type="AlphaFoldDB" id="A0A380QQK4"/>
<keyword evidence="2" id="KW-1185">Reference proteome</keyword>
<gene>
    <name evidence="1" type="ORF">NCTC10476_01979</name>
</gene>
<evidence type="ECO:0000313" key="1">
    <source>
        <dbReference type="EMBL" id="SUQ00676.1"/>
    </source>
</evidence>